<keyword evidence="10 16" id="KW-0808">Transferase</keyword>
<geneLocation type="plasmid" evidence="24">
    <name>unnamed2</name>
</geneLocation>
<dbReference type="PIRSF" id="PIRSF000732">
    <property type="entry name" value="PTS_enzyme_I"/>
    <property type="match status" value="1"/>
</dbReference>
<comment type="similarity">
    <text evidence="4 16">Belongs to the PEP-utilizing enzyme family.</text>
</comment>
<keyword evidence="8 16" id="KW-0963">Cytoplasm</keyword>
<evidence type="ECO:0000256" key="19">
    <source>
        <dbReference type="PIRSR" id="PIRSR000732-3"/>
    </source>
</evidence>
<dbReference type="GO" id="GO:0046872">
    <property type="term" value="F:metal ion binding"/>
    <property type="evidence" value="ECO:0007669"/>
    <property type="project" value="UniProtKB-KW"/>
</dbReference>
<comment type="function">
    <text evidence="16">General (non sugar-specific) component of the phosphoenolpyruvate-dependent sugar phosphotransferase system (sugar PTS). This major carbohydrate active-transport system catalyzes the phosphorylation of incoming sugar substrates concomitantly with their translocation across the cell membrane. Enzyme I transfers the phosphoryl group from phosphoenolpyruvate (PEP) to the phosphoryl carrier protein (HPr).</text>
</comment>
<dbReference type="GO" id="GO:0016301">
    <property type="term" value="F:kinase activity"/>
    <property type="evidence" value="ECO:0007669"/>
    <property type="project" value="UniProtKB-KW"/>
</dbReference>
<sequence>MPATRLVGRPTAPGLARGPVALLDRAGGECRVTGDPAFEASALRMAIRTAIETLNLLAAEAGDAGAEILGFQIAMLEDDALSADAFAEIAAGIPADHAWRRALDREIAGYTASEDEYFRARATDLEDMRDRVLDALTGAGTRTIPPGSVVFADNVTPSRFLATDWTGGAIVLAGGSPTSHVATLARGRGVPMVVGVRISADALGSTPSEAIVDGATGLVLIGPDAADLEAFRSLEMAAADTVARHAAYRLKPAVTADGTPIAVQVNIADPAELDALDLASCDGIGLVRTELLFGGRGLPDEEHQVAIYRRIVEWASGKPVIIRTLDAGGDKPIPGLTENGETNPFLGLRGVRLTLKHLDLFRTQLRALARAAAYGGIEIMVPMVTVREELSASRALLDEAVASLSAEGLPHRRPPLGMMVEVPAAAIAIDLFDADFFSIGSNDLTQYVTAASRDTASVVSLADPAHPAVLRLIEEVAAHGARSGRKVSLCGDAGADPRMLPLLLRRGLRTVSVAPTLVATTKAAIAAIDLRDGER</sequence>
<evidence type="ECO:0000256" key="7">
    <source>
        <dbReference type="ARBA" id="ARBA00022448"/>
    </source>
</evidence>
<dbReference type="SUPFAM" id="SSF51621">
    <property type="entry name" value="Phosphoenolpyruvate/pyruvate domain"/>
    <property type="match status" value="1"/>
</dbReference>
<evidence type="ECO:0000259" key="22">
    <source>
        <dbReference type="Pfam" id="PF05524"/>
    </source>
</evidence>
<comment type="cofactor">
    <cofactor evidence="2 16 19">
        <name>Mg(2+)</name>
        <dbReference type="ChEBI" id="CHEBI:18420"/>
    </cofactor>
</comment>
<keyword evidence="13 16" id="KW-0418">Kinase</keyword>
<feature type="binding site" evidence="18">
    <location>
        <position position="453"/>
    </location>
    <ligand>
        <name>phosphoenolpyruvate</name>
        <dbReference type="ChEBI" id="CHEBI:58702"/>
    </ligand>
</feature>
<evidence type="ECO:0000256" key="14">
    <source>
        <dbReference type="ARBA" id="ARBA00022842"/>
    </source>
</evidence>
<dbReference type="OrthoDB" id="9765468at2"/>
<evidence type="ECO:0000256" key="3">
    <source>
        <dbReference type="ARBA" id="ARBA00004496"/>
    </source>
</evidence>
<accession>A0A1B2ES81</accession>
<evidence type="ECO:0000256" key="2">
    <source>
        <dbReference type="ARBA" id="ARBA00001946"/>
    </source>
</evidence>
<dbReference type="Gene3D" id="1.10.274.10">
    <property type="entry name" value="PtsI, HPr-binding domain"/>
    <property type="match status" value="1"/>
</dbReference>
<protein>
    <recommendedName>
        <fullName evidence="6 16">Phosphoenolpyruvate-protein phosphotransferase</fullName>
        <ecNumber evidence="5 16">2.7.3.9</ecNumber>
    </recommendedName>
    <alternativeName>
        <fullName evidence="15 16">Phosphotransferase system, enzyme I</fullName>
    </alternativeName>
</protein>
<name>A0A1B2ES81_9HYPH</name>
<dbReference type="InterPro" id="IPR008279">
    <property type="entry name" value="PEP-util_enz_mobile_dom"/>
</dbReference>
<dbReference type="EMBL" id="CP016617">
    <property type="protein sequence ID" value="ANY82819.1"/>
    <property type="molecule type" value="Genomic_DNA"/>
</dbReference>
<dbReference type="GO" id="GO:0009401">
    <property type="term" value="P:phosphoenolpyruvate-dependent sugar phosphotransferase system"/>
    <property type="evidence" value="ECO:0007669"/>
    <property type="project" value="UniProtKB-KW"/>
</dbReference>
<evidence type="ECO:0000256" key="17">
    <source>
        <dbReference type="PIRSR" id="PIRSR000732-1"/>
    </source>
</evidence>
<dbReference type="EC" id="2.7.3.9" evidence="5 16"/>
<dbReference type="KEGG" id="moc:BB934_31775"/>
<reference evidence="23" key="1">
    <citation type="submission" date="2016-07" db="EMBL/GenBank/DDBJ databases">
        <title>Microvirga ossetica sp. nov. a new species of rhizobia isolated from root nodules of the legume species Vicia alpestris Steven originated from North Ossetia region in the Caucasus.</title>
        <authorList>
            <person name="Safronova V.I."/>
            <person name="Kuznetsova I.G."/>
            <person name="Sazanova A.L."/>
            <person name="Belimov A."/>
            <person name="Andronov E."/>
            <person name="Osledkin Y.S."/>
            <person name="Onishchuk O.P."/>
            <person name="Kurchak O.N."/>
            <person name="Shaposhnikov A.I."/>
            <person name="Willems A."/>
            <person name="Tikhonovich I.A."/>
        </authorList>
    </citation>
    <scope>NUCLEOTIDE SEQUENCE [LARGE SCALE GENOMIC DNA]</scope>
    <source>
        <strain evidence="23">V5/3M</strain>
        <plasmid evidence="23">unnamed1</plasmid>
        <plasmid evidence="24">unnamed2</plasmid>
    </source>
</reference>
<comment type="subcellular location">
    <subcellularLocation>
        <location evidence="3 16">Cytoplasm</location>
    </subcellularLocation>
</comment>
<dbReference type="SUPFAM" id="SSF47831">
    <property type="entry name" value="Enzyme I of the PEP:sugar phosphotransferase system HPr-binding (sub)domain"/>
    <property type="match status" value="1"/>
</dbReference>
<evidence type="ECO:0000259" key="21">
    <source>
        <dbReference type="Pfam" id="PF02896"/>
    </source>
</evidence>
<dbReference type="NCBIfam" id="TIGR01417">
    <property type="entry name" value="PTS_I_fam"/>
    <property type="match status" value="1"/>
</dbReference>
<feature type="domain" description="PEP-utilising enzyme C-terminal" evidence="21">
    <location>
        <begin position="245"/>
        <end position="529"/>
    </location>
</feature>
<comment type="catalytic activity">
    <reaction evidence="1 16">
        <text>L-histidyl-[protein] + phosphoenolpyruvate = N(pros)-phospho-L-histidyl-[protein] + pyruvate</text>
        <dbReference type="Rhea" id="RHEA:23880"/>
        <dbReference type="Rhea" id="RHEA-COMP:9745"/>
        <dbReference type="Rhea" id="RHEA-COMP:9746"/>
        <dbReference type="ChEBI" id="CHEBI:15361"/>
        <dbReference type="ChEBI" id="CHEBI:29979"/>
        <dbReference type="ChEBI" id="CHEBI:58702"/>
        <dbReference type="ChEBI" id="CHEBI:64837"/>
        <dbReference type="EC" id="2.7.3.9"/>
    </reaction>
</comment>
<feature type="binding site" evidence="18">
    <location>
        <position position="323"/>
    </location>
    <ligand>
        <name>phosphoenolpyruvate</name>
        <dbReference type="ChEBI" id="CHEBI:58702"/>
    </ligand>
</feature>
<keyword evidence="23" id="KW-0670">Pyruvate</keyword>
<dbReference type="RefSeq" id="WP_099513923.1">
    <property type="nucleotide sequence ID" value="NZ_CP016617.1"/>
</dbReference>
<feature type="binding site" evidence="19">
    <location>
        <position position="421"/>
    </location>
    <ligand>
        <name>Mg(2+)</name>
        <dbReference type="ChEBI" id="CHEBI:18420"/>
    </ligand>
</feature>
<evidence type="ECO:0000313" key="24">
    <source>
        <dbReference type="EMBL" id="ANY84618.1"/>
    </source>
</evidence>
<dbReference type="InterPro" id="IPR015813">
    <property type="entry name" value="Pyrv/PenolPyrv_kinase-like_dom"/>
</dbReference>
<dbReference type="PANTHER" id="PTHR46244">
    <property type="entry name" value="PHOSPHOENOLPYRUVATE-PROTEIN PHOSPHOTRANSFERASE"/>
    <property type="match status" value="1"/>
</dbReference>
<keyword evidence="23" id="KW-0614">Plasmid</keyword>
<evidence type="ECO:0000256" key="5">
    <source>
        <dbReference type="ARBA" id="ARBA00012232"/>
    </source>
</evidence>
<dbReference type="PRINTS" id="PR01736">
    <property type="entry name" value="PHPHTRNFRASE"/>
</dbReference>
<geneLocation type="plasmid" evidence="23">
    <name>unnamed1</name>
</geneLocation>
<evidence type="ECO:0000256" key="16">
    <source>
        <dbReference type="PIRNR" id="PIRNR000732"/>
    </source>
</evidence>
<feature type="binding site" evidence="19">
    <location>
        <position position="443"/>
    </location>
    <ligand>
        <name>Mg(2+)</name>
        <dbReference type="ChEBI" id="CHEBI:18420"/>
    </ligand>
</feature>
<evidence type="ECO:0000256" key="8">
    <source>
        <dbReference type="ARBA" id="ARBA00022490"/>
    </source>
</evidence>
<evidence type="ECO:0000256" key="9">
    <source>
        <dbReference type="ARBA" id="ARBA00022597"/>
    </source>
</evidence>
<evidence type="ECO:0000256" key="13">
    <source>
        <dbReference type="ARBA" id="ARBA00022777"/>
    </source>
</evidence>
<dbReference type="PANTHER" id="PTHR46244:SF6">
    <property type="entry name" value="PHOSPHOENOLPYRUVATE-PROTEIN PHOSPHOTRANSFERASE"/>
    <property type="match status" value="1"/>
</dbReference>
<dbReference type="GO" id="GO:0008965">
    <property type="term" value="F:phosphoenolpyruvate-protein phosphotransferase activity"/>
    <property type="evidence" value="ECO:0007669"/>
    <property type="project" value="UniProtKB-EC"/>
</dbReference>
<dbReference type="KEGG" id="moc:BB934_41310"/>
<dbReference type="InterPro" id="IPR040442">
    <property type="entry name" value="Pyrv_kinase-like_dom_sf"/>
</dbReference>
<dbReference type="InterPro" id="IPR036618">
    <property type="entry name" value="PtsI_HPr-bd_sf"/>
</dbReference>
<keyword evidence="12 16" id="KW-0479">Metal-binding</keyword>
<dbReference type="GO" id="GO:0005737">
    <property type="term" value="C:cytoplasm"/>
    <property type="evidence" value="ECO:0007669"/>
    <property type="project" value="UniProtKB-SubCell"/>
</dbReference>
<evidence type="ECO:0000256" key="1">
    <source>
        <dbReference type="ARBA" id="ARBA00000683"/>
    </source>
</evidence>
<dbReference type="Pfam" id="PF05524">
    <property type="entry name" value="PEP-utilisers_N"/>
    <property type="match status" value="1"/>
</dbReference>
<dbReference type="InterPro" id="IPR024692">
    <property type="entry name" value="PTS_EI"/>
</dbReference>
<dbReference type="Pfam" id="PF00391">
    <property type="entry name" value="PEP-utilizers"/>
    <property type="match status" value="1"/>
</dbReference>
<evidence type="ECO:0000256" key="10">
    <source>
        <dbReference type="ARBA" id="ARBA00022679"/>
    </source>
</evidence>
<organism evidence="23">
    <name type="scientific">Microvirga ossetica</name>
    <dbReference type="NCBI Taxonomy" id="1882682"/>
    <lineage>
        <taxon>Bacteria</taxon>
        <taxon>Pseudomonadati</taxon>
        <taxon>Pseudomonadota</taxon>
        <taxon>Alphaproteobacteria</taxon>
        <taxon>Hyphomicrobiales</taxon>
        <taxon>Methylobacteriaceae</taxon>
        <taxon>Microvirga</taxon>
    </lineage>
</organism>
<keyword evidence="7 16" id="KW-0813">Transport</keyword>
<feature type="domain" description="Phosphotransferase system enzyme I N-terminal" evidence="22">
    <location>
        <begin position="8"/>
        <end position="121"/>
    </location>
</feature>
<keyword evidence="11 16" id="KW-0598">Phosphotransferase system</keyword>
<keyword evidence="14 16" id="KW-0460">Magnesium</keyword>
<evidence type="ECO:0000313" key="23">
    <source>
        <dbReference type="EMBL" id="ANY82819.1"/>
    </source>
</evidence>
<feature type="binding site" evidence="18">
    <location>
        <position position="288"/>
    </location>
    <ligand>
        <name>phosphoenolpyruvate</name>
        <dbReference type="ChEBI" id="CHEBI:58702"/>
    </ligand>
</feature>
<keyword evidence="9 16" id="KW-0762">Sugar transport</keyword>
<evidence type="ECO:0000256" key="12">
    <source>
        <dbReference type="ARBA" id="ARBA00022723"/>
    </source>
</evidence>
<evidence type="ECO:0000256" key="11">
    <source>
        <dbReference type="ARBA" id="ARBA00022683"/>
    </source>
</evidence>
<feature type="binding site" evidence="18">
    <location>
        <begin position="442"/>
        <end position="443"/>
    </location>
    <ligand>
        <name>phosphoenolpyruvate</name>
        <dbReference type="ChEBI" id="CHEBI:58702"/>
    </ligand>
</feature>
<dbReference type="InterPro" id="IPR008731">
    <property type="entry name" value="PTS_EIN"/>
</dbReference>
<evidence type="ECO:0000256" key="4">
    <source>
        <dbReference type="ARBA" id="ARBA00007837"/>
    </source>
</evidence>
<dbReference type="InterPro" id="IPR006318">
    <property type="entry name" value="PTS_EI-like"/>
</dbReference>
<evidence type="ECO:0000256" key="15">
    <source>
        <dbReference type="ARBA" id="ARBA00033235"/>
    </source>
</evidence>
<feature type="active site" description="Tele-phosphohistidine intermediate" evidence="17">
    <location>
        <position position="180"/>
    </location>
</feature>
<evidence type="ECO:0000259" key="20">
    <source>
        <dbReference type="Pfam" id="PF00391"/>
    </source>
</evidence>
<dbReference type="InterPro" id="IPR050499">
    <property type="entry name" value="PEP-utilizing_PTS_enzyme"/>
</dbReference>
<proteinExistence type="inferred from homology"/>
<feature type="active site" description="Proton donor" evidence="17">
    <location>
        <position position="490"/>
    </location>
</feature>
<dbReference type="InterPro" id="IPR000121">
    <property type="entry name" value="PEP_util_C"/>
</dbReference>
<feature type="domain" description="PEP-utilising enzyme mobile" evidence="20">
    <location>
        <begin position="144"/>
        <end position="217"/>
    </location>
</feature>
<dbReference type="EMBL" id="CP016619">
    <property type="protein sequence ID" value="ANY84618.1"/>
    <property type="molecule type" value="Genomic_DNA"/>
</dbReference>
<dbReference type="Gene3D" id="3.50.30.10">
    <property type="entry name" value="Phosphohistidine domain"/>
    <property type="match status" value="1"/>
</dbReference>
<dbReference type="SUPFAM" id="SSF52009">
    <property type="entry name" value="Phosphohistidine domain"/>
    <property type="match status" value="1"/>
</dbReference>
<evidence type="ECO:0000256" key="6">
    <source>
        <dbReference type="ARBA" id="ARBA00016544"/>
    </source>
</evidence>
<gene>
    <name evidence="23" type="ORF">BB934_31775</name>
    <name evidence="24" type="ORF">BB934_41310</name>
</gene>
<evidence type="ECO:0000256" key="18">
    <source>
        <dbReference type="PIRSR" id="PIRSR000732-2"/>
    </source>
</evidence>
<dbReference type="InterPro" id="IPR036637">
    <property type="entry name" value="Phosphohistidine_dom_sf"/>
</dbReference>
<dbReference type="Pfam" id="PF02896">
    <property type="entry name" value="PEP-utilizers_C"/>
    <property type="match status" value="1"/>
</dbReference>
<dbReference type="Gene3D" id="3.20.20.60">
    <property type="entry name" value="Phosphoenolpyruvate-binding domains"/>
    <property type="match status" value="1"/>
</dbReference>
<dbReference type="AlphaFoldDB" id="A0A1B2ES81"/>